<protein>
    <submittedName>
        <fullName evidence="1">Tryptophanase</fullName>
    </submittedName>
</protein>
<dbReference type="SUPFAM" id="SSF53383">
    <property type="entry name" value="PLP-dependent transferases"/>
    <property type="match status" value="1"/>
</dbReference>
<dbReference type="InterPro" id="IPR015422">
    <property type="entry name" value="PyrdxlP-dep_Trfase_small"/>
</dbReference>
<dbReference type="InterPro" id="IPR015424">
    <property type="entry name" value="PyrdxlP-dep_Trfase"/>
</dbReference>
<reference evidence="1" key="1">
    <citation type="submission" date="2022-03" db="EMBL/GenBank/DDBJ databases">
        <title>Sea Food Isolates.</title>
        <authorList>
            <person name="Li c."/>
        </authorList>
    </citation>
    <scope>NUCLEOTIDE SEQUENCE</scope>
    <source>
        <strain evidence="1">19MO03SA05</strain>
    </source>
</reference>
<organism evidence="1">
    <name type="scientific">bacterium 19MO03SA05</name>
    <dbReference type="NCBI Taxonomy" id="2920620"/>
    <lineage>
        <taxon>Bacteria</taxon>
    </lineage>
</organism>
<dbReference type="EMBL" id="CP095350">
    <property type="protein sequence ID" value="XAG85812.1"/>
    <property type="molecule type" value="Genomic_DNA"/>
</dbReference>
<gene>
    <name evidence="1" type="ORF">MRM63_05130</name>
</gene>
<evidence type="ECO:0000313" key="1">
    <source>
        <dbReference type="EMBL" id="XAG85812.1"/>
    </source>
</evidence>
<name>A0AAU6VH68_UNCXX</name>
<dbReference type="Gene3D" id="3.90.1150.10">
    <property type="entry name" value="Aspartate Aminotransferase, domain 1"/>
    <property type="match status" value="1"/>
</dbReference>
<dbReference type="AlphaFoldDB" id="A0AAU6VH68"/>
<accession>A0AAU6VH68</accession>
<proteinExistence type="predicted"/>
<sequence>MDFVIEEFEKLKDNAHNMKGLDFTYEPSVLRHFTARLKEI</sequence>